<organism evidence="8 9">
    <name type="scientific">Aliiglaciecola litoralis</name>
    <dbReference type="NCBI Taxonomy" id="582857"/>
    <lineage>
        <taxon>Bacteria</taxon>
        <taxon>Pseudomonadati</taxon>
        <taxon>Pseudomonadota</taxon>
        <taxon>Gammaproteobacteria</taxon>
        <taxon>Alteromonadales</taxon>
        <taxon>Alteromonadaceae</taxon>
        <taxon>Aliiglaciecola</taxon>
    </lineage>
</organism>
<evidence type="ECO:0000256" key="4">
    <source>
        <dbReference type="ARBA" id="ARBA00023157"/>
    </source>
</evidence>
<dbReference type="InterPro" id="IPR014025">
    <property type="entry name" value="Glutaredoxin_subgr"/>
</dbReference>
<dbReference type="SUPFAM" id="SSF52833">
    <property type="entry name" value="Thioredoxin-like"/>
    <property type="match status" value="1"/>
</dbReference>
<keyword evidence="9" id="KW-1185">Reference proteome</keyword>
<evidence type="ECO:0000256" key="3">
    <source>
        <dbReference type="ARBA" id="ARBA00022982"/>
    </source>
</evidence>
<dbReference type="PRINTS" id="PR00160">
    <property type="entry name" value="GLUTAREDOXIN"/>
</dbReference>
<proteinExistence type="inferred from homology"/>
<name>A0ABP3X3D1_9ALTE</name>
<evidence type="ECO:0000256" key="1">
    <source>
        <dbReference type="ARBA" id="ARBA00007787"/>
    </source>
</evidence>
<evidence type="ECO:0000313" key="8">
    <source>
        <dbReference type="EMBL" id="GAA0858752.1"/>
    </source>
</evidence>
<dbReference type="Pfam" id="PF00462">
    <property type="entry name" value="Glutaredoxin"/>
    <property type="match status" value="1"/>
</dbReference>
<evidence type="ECO:0000313" key="9">
    <source>
        <dbReference type="Proteomes" id="UP001500359"/>
    </source>
</evidence>
<dbReference type="InterPro" id="IPR011767">
    <property type="entry name" value="GLR_AS"/>
</dbReference>
<comment type="function">
    <text evidence="6">Has a glutathione-disulfide oxidoreductase activity in the presence of NADPH and glutathione reductase. Reduces low molecular weight disulfides and proteins.</text>
</comment>
<evidence type="ECO:0000256" key="2">
    <source>
        <dbReference type="ARBA" id="ARBA00022448"/>
    </source>
</evidence>
<dbReference type="InterPro" id="IPR004045">
    <property type="entry name" value="Glutathione_S-Trfase_N"/>
</dbReference>
<evidence type="ECO:0000256" key="5">
    <source>
        <dbReference type="ARBA" id="ARBA00023284"/>
    </source>
</evidence>
<keyword evidence="2 6" id="KW-0813">Transport</keyword>
<keyword evidence="6" id="KW-0963">Cytoplasm</keyword>
<dbReference type="PROSITE" id="PS50404">
    <property type="entry name" value="GST_NTER"/>
    <property type="match status" value="1"/>
</dbReference>
<keyword evidence="3 6" id="KW-0249">Electron transport</keyword>
<dbReference type="EMBL" id="BAAAFD010000009">
    <property type="protein sequence ID" value="GAA0858752.1"/>
    <property type="molecule type" value="Genomic_DNA"/>
</dbReference>
<dbReference type="Proteomes" id="UP001500359">
    <property type="component" value="Unassembled WGS sequence"/>
</dbReference>
<dbReference type="InterPro" id="IPR002109">
    <property type="entry name" value="Glutaredoxin"/>
</dbReference>
<keyword evidence="4" id="KW-1015">Disulfide bond</keyword>
<keyword evidence="5 6" id="KW-0676">Redox-active center</keyword>
<dbReference type="PROSITE" id="PS51354">
    <property type="entry name" value="GLUTAREDOXIN_2"/>
    <property type="match status" value="1"/>
</dbReference>
<dbReference type="Gene3D" id="3.40.30.10">
    <property type="entry name" value="Glutaredoxin"/>
    <property type="match status" value="1"/>
</dbReference>
<evidence type="ECO:0000259" key="7">
    <source>
        <dbReference type="PROSITE" id="PS50404"/>
    </source>
</evidence>
<comment type="similarity">
    <text evidence="1 6">Belongs to the glutaredoxin family.</text>
</comment>
<gene>
    <name evidence="8" type="primary">grxC</name>
    <name evidence="8" type="ORF">GCM10009114_29580</name>
</gene>
<dbReference type="NCBIfam" id="TIGR02181">
    <property type="entry name" value="GRX_bact"/>
    <property type="match status" value="1"/>
</dbReference>
<dbReference type="PROSITE" id="PS00195">
    <property type="entry name" value="GLUTAREDOXIN_1"/>
    <property type="match status" value="1"/>
</dbReference>
<dbReference type="InterPro" id="IPR036249">
    <property type="entry name" value="Thioredoxin-like_sf"/>
</dbReference>
<feature type="domain" description="GST N-terminal" evidence="7">
    <location>
        <begin position="2"/>
        <end position="85"/>
    </location>
</feature>
<sequence length="85" mass="9703">MNKVEIYTKGYCPYCHRAKALLEQKGVSYEEYPIDQQPELRDTMIDRANGGYTVPQIFINDLHIGGCDDMFALESQKKLDTLLSA</sequence>
<dbReference type="RefSeq" id="WP_343861326.1">
    <property type="nucleotide sequence ID" value="NZ_BAAAFD010000009.1"/>
</dbReference>
<dbReference type="PANTHER" id="PTHR45694:SF18">
    <property type="entry name" value="GLUTAREDOXIN-1-RELATED"/>
    <property type="match status" value="1"/>
</dbReference>
<comment type="caution">
    <text evidence="8">The sequence shown here is derived from an EMBL/GenBank/DDBJ whole genome shotgun (WGS) entry which is preliminary data.</text>
</comment>
<dbReference type="PANTHER" id="PTHR45694">
    <property type="entry name" value="GLUTAREDOXIN 2"/>
    <property type="match status" value="1"/>
</dbReference>
<evidence type="ECO:0000256" key="6">
    <source>
        <dbReference type="RuleBase" id="RU364065"/>
    </source>
</evidence>
<protein>
    <recommendedName>
        <fullName evidence="6">Glutaredoxin</fullName>
    </recommendedName>
</protein>
<reference evidence="9" key="1">
    <citation type="journal article" date="2019" name="Int. J. Syst. Evol. Microbiol.">
        <title>The Global Catalogue of Microorganisms (GCM) 10K type strain sequencing project: providing services to taxonomists for standard genome sequencing and annotation.</title>
        <authorList>
            <consortium name="The Broad Institute Genomics Platform"/>
            <consortium name="The Broad Institute Genome Sequencing Center for Infectious Disease"/>
            <person name="Wu L."/>
            <person name="Ma J."/>
        </authorList>
    </citation>
    <scope>NUCLEOTIDE SEQUENCE [LARGE SCALE GENOMIC DNA]</scope>
    <source>
        <strain evidence="9">JCM 15896</strain>
    </source>
</reference>
<dbReference type="InterPro" id="IPR011900">
    <property type="entry name" value="GRX_bact"/>
</dbReference>
<dbReference type="CDD" id="cd03418">
    <property type="entry name" value="GRX_GRXb_1_3_like"/>
    <property type="match status" value="1"/>
</dbReference>
<accession>A0ABP3X3D1</accession>